<dbReference type="InterPro" id="IPR001584">
    <property type="entry name" value="Integrase_cat-core"/>
</dbReference>
<sequence length="258" mass="29260">MHKYLCGTHFTIPSKWTPWPVSSESWQRIHVDHGGPFFNMSYALVIVDSYSRWPELYFNTSPSSEFTIRALRKTFSREGVSHAIVTDNGSHFTAKKVSNWLNSVSIRHVLTPLRYPQSNGAAENFVCALKSAIASLNPSTFDALDTGVDNFLMQYRKAVHSTTGHSPAKLFKSRVLRRSLLHLESAEVVYYRGNNLLPSRVTVLDNMGQRRNYIPVQMSKTIQKNPEDLNDYSTKPALITENRSFIEAVVDVVIAHEL</sequence>
<dbReference type="Pfam" id="PF00665">
    <property type="entry name" value="rve"/>
    <property type="match status" value="1"/>
</dbReference>
<dbReference type="PROSITE" id="PS50994">
    <property type="entry name" value="INTEGRASE"/>
    <property type="match status" value="1"/>
</dbReference>
<evidence type="ECO:0000259" key="1">
    <source>
        <dbReference type="PROSITE" id="PS50994"/>
    </source>
</evidence>
<keyword evidence="3" id="KW-1185">Reference proteome</keyword>
<reference evidence="2 3" key="2">
    <citation type="submission" date="2018-11" db="EMBL/GenBank/DDBJ databases">
        <authorList>
            <consortium name="Pathogen Informatics"/>
        </authorList>
    </citation>
    <scope>NUCLEOTIDE SEQUENCE [LARGE SCALE GENOMIC DNA]</scope>
    <source>
        <strain evidence="2 3">Egypt</strain>
    </source>
</reference>
<dbReference type="PANTHER" id="PTHR37984">
    <property type="entry name" value="PROTEIN CBG26694"/>
    <property type="match status" value="1"/>
</dbReference>
<feature type="domain" description="Integrase catalytic" evidence="1">
    <location>
        <begin position="14"/>
        <end position="175"/>
    </location>
</feature>
<reference evidence="4" key="1">
    <citation type="submission" date="2016-06" db="UniProtKB">
        <authorList>
            <consortium name="WormBaseParasite"/>
        </authorList>
    </citation>
    <scope>IDENTIFICATION</scope>
</reference>
<organism evidence="4">
    <name type="scientific">Echinostoma caproni</name>
    <dbReference type="NCBI Taxonomy" id="27848"/>
    <lineage>
        <taxon>Eukaryota</taxon>
        <taxon>Metazoa</taxon>
        <taxon>Spiralia</taxon>
        <taxon>Lophotrochozoa</taxon>
        <taxon>Platyhelminthes</taxon>
        <taxon>Trematoda</taxon>
        <taxon>Digenea</taxon>
        <taxon>Plagiorchiida</taxon>
        <taxon>Echinostomata</taxon>
        <taxon>Echinostomatoidea</taxon>
        <taxon>Echinostomatidae</taxon>
        <taxon>Echinostoma</taxon>
    </lineage>
</organism>
<evidence type="ECO:0000313" key="2">
    <source>
        <dbReference type="EMBL" id="VDP88611.1"/>
    </source>
</evidence>
<dbReference type="GO" id="GO:0015074">
    <property type="term" value="P:DNA integration"/>
    <property type="evidence" value="ECO:0007669"/>
    <property type="project" value="InterPro"/>
</dbReference>
<accession>A0A183AX38</accession>
<dbReference type="AlphaFoldDB" id="A0A183AX38"/>
<dbReference type="EMBL" id="UZAN01050994">
    <property type="protein sequence ID" value="VDP88611.1"/>
    <property type="molecule type" value="Genomic_DNA"/>
</dbReference>
<dbReference type="SUPFAM" id="SSF53098">
    <property type="entry name" value="Ribonuclease H-like"/>
    <property type="match status" value="1"/>
</dbReference>
<dbReference type="PANTHER" id="PTHR37984:SF5">
    <property type="entry name" value="PROTEIN NYNRIN-LIKE"/>
    <property type="match status" value="1"/>
</dbReference>
<gene>
    <name evidence="2" type="ORF">ECPE_LOCUS11523</name>
</gene>
<name>A0A183AX38_9TREM</name>
<protein>
    <submittedName>
        <fullName evidence="4">Integrase catalytic domain-containing protein</fullName>
    </submittedName>
</protein>
<dbReference type="InterPro" id="IPR036397">
    <property type="entry name" value="RNaseH_sf"/>
</dbReference>
<dbReference type="InterPro" id="IPR050951">
    <property type="entry name" value="Retrovirus_Pol_polyprotein"/>
</dbReference>
<dbReference type="OrthoDB" id="7758825at2759"/>
<dbReference type="Proteomes" id="UP000272942">
    <property type="component" value="Unassembled WGS sequence"/>
</dbReference>
<dbReference type="WBParaSite" id="ECPE_0001155801-mRNA-1">
    <property type="protein sequence ID" value="ECPE_0001155801-mRNA-1"/>
    <property type="gene ID" value="ECPE_0001155801"/>
</dbReference>
<dbReference type="InterPro" id="IPR012337">
    <property type="entry name" value="RNaseH-like_sf"/>
</dbReference>
<proteinExistence type="predicted"/>
<evidence type="ECO:0000313" key="4">
    <source>
        <dbReference type="WBParaSite" id="ECPE_0001155801-mRNA-1"/>
    </source>
</evidence>
<dbReference type="GO" id="GO:0003676">
    <property type="term" value="F:nucleic acid binding"/>
    <property type="evidence" value="ECO:0007669"/>
    <property type="project" value="InterPro"/>
</dbReference>
<dbReference type="Gene3D" id="3.30.420.10">
    <property type="entry name" value="Ribonuclease H-like superfamily/Ribonuclease H"/>
    <property type="match status" value="1"/>
</dbReference>
<evidence type="ECO:0000313" key="3">
    <source>
        <dbReference type="Proteomes" id="UP000272942"/>
    </source>
</evidence>